<gene>
    <name evidence="1" type="ORF">JOF54_002019</name>
</gene>
<name>A0ABS4Z7S9_9ACTN</name>
<evidence type="ECO:0000313" key="2">
    <source>
        <dbReference type="Proteomes" id="UP000758168"/>
    </source>
</evidence>
<organism evidence="1 2">
    <name type="scientific">Microlunatus capsulatus</name>
    <dbReference type="NCBI Taxonomy" id="99117"/>
    <lineage>
        <taxon>Bacteria</taxon>
        <taxon>Bacillati</taxon>
        <taxon>Actinomycetota</taxon>
        <taxon>Actinomycetes</taxon>
        <taxon>Propionibacteriales</taxon>
        <taxon>Propionibacteriaceae</taxon>
        <taxon>Microlunatus</taxon>
    </lineage>
</organism>
<dbReference type="EMBL" id="JAGIOB010000001">
    <property type="protein sequence ID" value="MBP2417097.1"/>
    <property type="molecule type" value="Genomic_DNA"/>
</dbReference>
<dbReference type="Proteomes" id="UP000758168">
    <property type="component" value="Unassembled WGS sequence"/>
</dbReference>
<reference evidence="1 2" key="1">
    <citation type="submission" date="2021-03" db="EMBL/GenBank/DDBJ databases">
        <title>Sequencing the genomes of 1000 actinobacteria strains.</title>
        <authorList>
            <person name="Klenk H.-P."/>
        </authorList>
    </citation>
    <scope>NUCLEOTIDE SEQUENCE [LARGE SCALE GENOMIC DNA]</scope>
    <source>
        <strain evidence="1 2">DSM 12936</strain>
    </source>
</reference>
<accession>A0ABS4Z7S9</accession>
<keyword evidence="2" id="KW-1185">Reference proteome</keyword>
<dbReference type="RefSeq" id="WP_210055304.1">
    <property type="nucleotide sequence ID" value="NZ_BAAAMH010000034.1"/>
</dbReference>
<protein>
    <submittedName>
        <fullName evidence="1">Uncharacterized protein</fullName>
    </submittedName>
</protein>
<proteinExistence type="predicted"/>
<evidence type="ECO:0000313" key="1">
    <source>
        <dbReference type="EMBL" id="MBP2417097.1"/>
    </source>
</evidence>
<sequence length="67" mass="7527">MWRRLLRLPPREPQLPVLLPEPLAGEVRELLAQDREVEAVRLTRRRTGLDLLLAVRAVQALGPGPSA</sequence>
<comment type="caution">
    <text evidence="1">The sequence shown here is derived from an EMBL/GenBank/DDBJ whole genome shotgun (WGS) entry which is preliminary data.</text>
</comment>